<dbReference type="STRING" id="29529.SAMN04488122_4551"/>
<gene>
    <name evidence="1" type="ORF">SAMN04488122_4551</name>
</gene>
<protein>
    <submittedName>
        <fullName evidence="1">Uncharacterized protein</fullName>
    </submittedName>
</protein>
<organism evidence="1 2">
    <name type="scientific">Chitinophaga arvensicola</name>
    <dbReference type="NCBI Taxonomy" id="29529"/>
    <lineage>
        <taxon>Bacteria</taxon>
        <taxon>Pseudomonadati</taxon>
        <taxon>Bacteroidota</taxon>
        <taxon>Chitinophagia</taxon>
        <taxon>Chitinophagales</taxon>
        <taxon>Chitinophagaceae</taxon>
        <taxon>Chitinophaga</taxon>
    </lineage>
</organism>
<dbReference type="EMBL" id="FOJG01000002">
    <property type="protein sequence ID" value="SEW51868.1"/>
    <property type="molecule type" value="Genomic_DNA"/>
</dbReference>
<reference evidence="2" key="1">
    <citation type="submission" date="2016-10" db="EMBL/GenBank/DDBJ databases">
        <authorList>
            <person name="Varghese N."/>
            <person name="Submissions S."/>
        </authorList>
    </citation>
    <scope>NUCLEOTIDE SEQUENCE [LARGE SCALE GENOMIC DNA]</scope>
    <source>
        <strain evidence="2">DSM 3695</strain>
    </source>
</reference>
<dbReference type="AlphaFoldDB" id="A0A1I0S7R3"/>
<evidence type="ECO:0000313" key="1">
    <source>
        <dbReference type="EMBL" id="SEW51868.1"/>
    </source>
</evidence>
<accession>A0A1I0S7R3</accession>
<sequence>MRYHDLGKDKDGEYIRVDKCDDKVIEKDYRNNKIKVLGPAAEIV</sequence>
<keyword evidence="2" id="KW-1185">Reference proteome</keyword>
<name>A0A1I0S7R3_9BACT</name>
<dbReference type="Proteomes" id="UP000199310">
    <property type="component" value="Unassembled WGS sequence"/>
</dbReference>
<evidence type="ECO:0000313" key="2">
    <source>
        <dbReference type="Proteomes" id="UP000199310"/>
    </source>
</evidence>
<proteinExistence type="predicted"/>